<reference evidence="18" key="1">
    <citation type="journal article" date="2018" name="Nat. Microbiol.">
        <title>Leveraging single-cell genomics to expand the fungal tree of life.</title>
        <authorList>
            <person name="Ahrendt S.R."/>
            <person name="Quandt C.A."/>
            <person name="Ciobanu D."/>
            <person name="Clum A."/>
            <person name="Salamov A."/>
            <person name="Andreopoulos B."/>
            <person name="Cheng J.F."/>
            <person name="Woyke T."/>
            <person name="Pelin A."/>
            <person name="Henrissat B."/>
            <person name="Reynolds N.K."/>
            <person name="Benny G.L."/>
            <person name="Smith M.E."/>
            <person name="James T.Y."/>
            <person name="Grigoriev I.V."/>
        </authorList>
    </citation>
    <scope>NUCLEOTIDE SEQUENCE [LARGE SCALE GENOMIC DNA]</scope>
    <source>
        <strain evidence="18">Benny S71-1</strain>
    </source>
</reference>
<keyword evidence="8" id="KW-0479">Metal-binding</keyword>
<dbReference type="OrthoDB" id="1698572at2759"/>
<dbReference type="PANTHER" id="PTHR10947">
    <property type="entry name" value="PHENYLALANYL-TRNA SYNTHETASE BETA CHAIN AND LEUCINE-RICH REPEAT-CONTAINING PROTEIN 47"/>
    <property type="match status" value="1"/>
</dbReference>
<dbReference type="SMART" id="SM00874">
    <property type="entry name" value="B5"/>
    <property type="match status" value="1"/>
</dbReference>
<dbReference type="Gene3D" id="3.30.56.10">
    <property type="match status" value="2"/>
</dbReference>
<dbReference type="GO" id="GO:0006432">
    <property type="term" value="P:phenylalanyl-tRNA aminoacylation"/>
    <property type="evidence" value="ECO:0007669"/>
    <property type="project" value="InterPro"/>
</dbReference>
<dbReference type="GO" id="GO:0004826">
    <property type="term" value="F:phenylalanine-tRNA ligase activity"/>
    <property type="evidence" value="ECO:0007669"/>
    <property type="project" value="UniProtKB-EC"/>
</dbReference>
<dbReference type="InterPro" id="IPR005146">
    <property type="entry name" value="B3/B4_tRNA-bd"/>
</dbReference>
<comment type="catalytic activity">
    <reaction evidence="15">
        <text>tRNA(Phe) + L-phenylalanine + ATP = L-phenylalanyl-tRNA(Phe) + AMP + diphosphate + H(+)</text>
        <dbReference type="Rhea" id="RHEA:19413"/>
        <dbReference type="Rhea" id="RHEA-COMP:9668"/>
        <dbReference type="Rhea" id="RHEA-COMP:9699"/>
        <dbReference type="ChEBI" id="CHEBI:15378"/>
        <dbReference type="ChEBI" id="CHEBI:30616"/>
        <dbReference type="ChEBI" id="CHEBI:33019"/>
        <dbReference type="ChEBI" id="CHEBI:58095"/>
        <dbReference type="ChEBI" id="CHEBI:78442"/>
        <dbReference type="ChEBI" id="CHEBI:78531"/>
        <dbReference type="ChEBI" id="CHEBI:456215"/>
        <dbReference type="EC" id="6.1.1.20"/>
    </reaction>
</comment>
<evidence type="ECO:0000256" key="5">
    <source>
        <dbReference type="ARBA" id="ARBA00012814"/>
    </source>
</evidence>
<evidence type="ECO:0000256" key="1">
    <source>
        <dbReference type="ARBA" id="ARBA00001946"/>
    </source>
</evidence>
<dbReference type="Pfam" id="PF18262">
    <property type="entry name" value="PhetRS_B1"/>
    <property type="match status" value="1"/>
</dbReference>
<dbReference type="Gene3D" id="3.50.40.10">
    <property type="entry name" value="Phenylalanyl-trna Synthetase, Chain B, domain 3"/>
    <property type="match status" value="1"/>
</dbReference>
<dbReference type="GO" id="GO:0009328">
    <property type="term" value="C:phenylalanine-tRNA ligase complex"/>
    <property type="evidence" value="ECO:0007669"/>
    <property type="project" value="TreeGrafter"/>
</dbReference>
<dbReference type="PROSITE" id="PS51483">
    <property type="entry name" value="B5"/>
    <property type="match status" value="1"/>
</dbReference>
<dbReference type="SUPFAM" id="SSF46955">
    <property type="entry name" value="Putative DNA-binding domain"/>
    <property type="match status" value="2"/>
</dbReference>
<sequence length="599" mass="67221">MPTVNVDKEELFKALGRNYTTEEFRDLCFEFGIELDEDTSEKEMATREKGADKAEGLSDRSILKIDISANRYDLLCLEGIAKALLIFQEKMKPPRYHLRDPPAGQAVEKLYVDPAVAQVRPVVVAAILRNVKLDEFRYNSFIDLQEKLHQNICRKRTLVSIGTHDLDKVQGPFYYRAQPPKDIKFIPLNQTTSMDGQALMSFYENDRHLGKYLPIIRDSPVYPVVYDANNTVLSLPPIINGDHSKITTDTRNILIECTATDLTKARVVLNTIVTAFSEYCADQWSIEPVDVVYPDGRTLRYPDLSEHTLDASVAYINGCVGVQLTAEQIVSYLQRMGLGATVASDGATITASIPPTRSDILHACDVMEDVAIAYGYNKIERVFPATNTIAAPLPINKLSDQIRREFALAGWTEVLPLILCSHDENYAFLNQVEDGTVAIRLANPKTVEYQVVRSLLLPGLLKTVHSNRMHPLPLRIFEVSDVGLKDEREERRARNERHVCAVYSNKTSGFEVIHGALNRIMRMLDVPLVAGAGTEPGYFIAEGQNTTYFPGRSANICLRDRQHTVRVIGTLGVLHPEVLQNFDIGYPCSAMEFNLEPFL</sequence>
<evidence type="ECO:0000256" key="6">
    <source>
        <dbReference type="ARBA" id="ARBA00022490"/>
    </source>
</evidence>
<name>A0A4P9Z676_9FUNG</name>
<gene>
    <name evidence="17" type="ORF">SYNPS1DRAFT_21106</name>
</gene>
<dbReference type="SUPFAM" id="SSF55681">
    <property type="entry name" value="Class II aaRS and biotin synthetases"/>
    <property type="match status" value="1"/>
</dbReference>
<keyword evidence="9" id="KW-0547">Nucleotide-binding</keyword>
<evidence type="ECO:0000256" key="8">
    <source>
        <dbReference type="ARBA" id="ARBA00022723"/>
    </source>
</evidence>
<proteinExistence type="inferred from homology"/>
<evidence type="ECO:0000256" key="13">
    <source>
        <dbReference type="ARBA" id="ARBA00023146"/>
    </source>
</evidence>
<dbReference type="InterPro" id="IPR009061">
    <property type="entry name" value="DNA-bd_dom_put_sf"/>
</dbReference>
<evidence type="ECO:0000313" key="18">
    <source>
        <dbReference type="Proteomes" id="UP000278143"/>
    </source>
</evidence>
<dbReference type="CDD" id="cd00769">
    <property type="entry name" value="PheRS_beta_core"/>
    <property type="match status" value="1"/>
</dbReference>
<dbReference type="Gene3D" id="3.30.930.10">
    <property type="entry name" value="Bira Bifunctional Protein, Domain 2"/>
    <property type="match status" value="1"/>
</dbReference>
<keyword evidence="11" id="KW-0460">Magnesium</keyword>
<keyword evidence="7" id="KW-0436">Ligase</keyword>
<evidence type="ECO:0000256" key="15">
    <source>
        <dbReference type="ARBA" id="ARBA00049255"/>
    </source>
</evidence>
<keyword evidence="12" id="KW-0648">Protein biosynthesis</keyword>
<dbReference type="FunFam" id="3.30.56.10:FF:000005">
    <property type="entry name" value="Phenylalanine--tRNA ligase beta subunit"/>
    <property type="match status" value="1"/>
</dbReference>
<evidence type="ECO:0000313" key="17">
    <source>
        <dbReference type="EMBL" id="RKP27341.1"/>
    </source>
</evidence>
<dbReference type="NCBIfam" id="TIGR00471">
    <property type="entry name" value="pheT_arch"/>
    <property type="match status" value="1"/>
</dbReference>
<evidence type="ECO:0000256" key="3">
    <source>
        <dbReference type="ARBA" id="ARBA00007438"/>
    </source>
</evidence>
<dbReference type="AlphaFoldDB" id="A0A4P9Z676"/>
<dbReference type="InterPro" id="IPR040659">
    <property type="entry name" value="PhetRS_B1"/>
</dbReference>
<dbReference type="FunFam" id="3.30.930.10:FF:000059">
    <property type="entry name" value="phenylalanine--tRNA ligase beta subunit"/>
    <property type="match status" value="1"/>
</dbReference>
<evidence type="ECO:0000256" key="2">
    <source>
        <dbReference type="ARBA" id="ARBA00004496"/>
    </source>
</evidence>
<dbReference type="Pfam" id="PF17759">
    <property type="entry name" value="tRNA_synthFbeta"/>
    <property type="match status" value="1"/>
</dbReference>
<evidence type="ECO:0000256" key="4">
    <source>
        <dbReference type="ARBA" id="ARBA00011209"/>
    </source>
</evidence>
<evidence type="ECO:0000256" key="14">
    <source>
        <dbReference type="ARBA" id="ARBA00033189"/>
    </source>
</evidence>
<keyword evidence="10" id="KW-0067">ATP-binding</keyword>
<dbReference type="InterPro" id="IPR004531">
    <property type="entry name" value="Phe-tRNA-synth_IIc_bsu_arc_euk"/>
</dbReference>
<dbReference type="Proteomes" id="UP000278143">
    <property type="component" value="Unassembled WGS sequence"/>
</dbReference>
<dbReference type="GO" id="GO:0000287">
    <property type="term" value="F:magnesium ion binding"/>
    <property type="evidence" value="ECO:0007669"/>
    <property type="project" value="InterPro"/>
</dbReference>
<dbReference type="SMART" id="SM00873">
    <property type="entry name" value="B3_4"/>
    <property type="match status" value="1"/>
</dbReference>
<keyword evidence="6" id="KW-0963">Cytoplasm</keyword>
<protein>
    <recommendedName>
        <fullName evidence="5">phenylalanine--tRNA ligase</fullName>
        <ecNumber evidence="5">6.1.1.20</ecNumber>
    </recommendedName>
    <alternativeName>
        <fullName evidence="14">Phenylalanyl-tRNA synthetase beta subunit</fullName>
    </alternativeName>
</protein>
<evidence type="ECO:0000256" key="11">
    <source>
        <dbReference type="ARBA" id="ARBA00022842"/>
    </source>
</evidence>
<dbReference type="InterPro" id="IPR045864">
    <property type="entry name" value="aa-tRNA-synth_II/BPL/LPL"/>
</dbReference>
<accession>A0A4P9Z676</accession>
<comment type="subunit">
    <text evidence="4">Tetramer of two alpha and two beta subunits.</text>
</comment>
<comment type="subcellular location">
    <subcellularLocation>
        <location evidence="2">Cytoplasm</location>
    </subcellularLocation>
</comment>
<dbReference type="EMBL" id="KZ989224">
    <property type="protein sequence ID" value="RKP27341.1"/>
    <property type="molecule type" value="Genomic_DNA"/>
</dbReference>
<comment type="similarity">
    <text evidence="3">Belongs to the phenylalanyl-tRNA synthetase beta subunit family. Type 2 subfamily.</text>
</comment>
<comment type="cofactor">
    <cofactor evidence="1">
        <name>Mg(2+)</name>
        <dbReference type="ChEBI" id="CHEBI:18420"/>
    </cofactor>
</comment>
<dbReference type="GO" id="GO:0005524">
    <property type="term" value="F:ATP binding"/>
    <property type="evidence" value="ECO:0007669"/>
    <property type="project" value="UniProtKB-KW"/>
</dbReference>
<dbReference type="Pfam" id="PF03483">
    <property type="entry name" value="B3_4"/>
    <property type="match status" value="1"/>
</dbReference>
<keyword evidence="18" id="KW-1185">Reference proteome</keyword>
<evidence type="ECO:0000256" key="9">
    <source>
        <dbReference type="ARBA" id="ARBA00022741"/>
    </source>
</evidence>
<evidence type="ECO:0000256" key="12">
    <source>
        <dbReference type="ARBA" id="ARBA00022917"/>
    </source>
</evidence>
<dbReference type="EC" id="6.1.1.20" evidence="5"/>
<dbReference type="InterPro" id="IPR005147">
    <property type="entry name" value="tRNA_synthase_B5-dom"/>
</dbReference>
<keyword evidence="13" id="KW-0030">Aminoacyl-tRNA synthetase</keyword>
<dbReference type="InterPro" id="IPR041616">
    <property type="entry name" value="PheRS_beta_core"/>
</dbReference>
<dbReference type="FunFam" id="3.30.56.10:FF:000004">
    <property type="entry name" value="Phenylalanyl-tRNA synthetase, beta subunit"/>
    <property type="match status" value="1"/>
</dbReference>
<organism evidence="17 18">
    <name type="scientific">Syncephalis pseudoplumigaleata</name>
    <dbReference type="NCBI Taxonomy" id="1712513"/>
    <lineage>
        <taxon>Eukaryota</taxon>
        <taxon>Fungi</taxon>
        <taxon>Fungi incertae sedis</taxon>
        <taxon>Zoopagomycota</taxon>
        <taxon>Zoopagomycotina</taxon>
        <taxon>Zoopagomycetes</taxon>
        <taxon>Zoopagales</taxon>
        <taxon>Piptocephalidaceae</taxon>
        <taxon>Syncephalis</taxon>
    </lineage>
</organism>
<evidence type="ECO:0000259" key="16">
    <source>
        <dbReference type="PROSITE" id="PS51483"/>
    </source>
</evidence>
<dbReference type="InterPro" id="IPR045060">
    <property type="entry name" value="Phe-tRNA-ligase_IIc_bsu"/>
</dbReference>
<dbReference type="Pfam" id="PF03484">
    <property type="entry name" value="B5"/>
    <property type="match status" value="1"/>
</dbReference>
<evidence type="ECO:0000256" key="10">
    <source>
        <dbReference type="ARBA" id="ARBA00022840"/>
    </source>
</evidence>
<dbReference type="SUPFAM" id="SSF56037">
    <property type="entry name" value="PheT/TilS domain"/>
    <property type="match status" value="1"/>
</dbReference>
<dbReference type="PANTHER" id="PTHR10947:SF0">
    <property type="entry name" value="PHENYLALANINE--TRNA LIGASE BETA SUBUNIT"/>
    <property type="match status" value="1"/>
</dbReference>
<dbReference type="FunFam" id="3.50.40.10:FF:000002">
    <property type="entry name" value="phenylalanine--tRNA ligase beta subunit"/>
    <property type="match status" value="1"/>
</dbReference>
<dbReference type="GO" id="GO:0003723">
    <property type="term" value="F:RNA binding"/>
    <property type="evidence" value="ECO:0007669"/>
    <property type="project" value="InterPro"/>
</dbReference>
<evidence type="ECO:0000256" key="7">
    <source>
        <dbReference type="ARBA" id="ARBA00022598"/>
    </source>
</evidence>
<dbReference type="InterPro" id="IPR020825">
    <property type="entry name" value="Phe-tRNA_synthase-like_B3/B4"/>
</dbReference>
<feature type="domain" description="B5" evidence="16">
    <location>
        <begin position="304"/>
        <end position="381"/>
    </location>
</feature>